<protein>
    <submittedName>
        <fullName evidence="3">Platelet-activating factor receptor</fullName>
    </submittedName>
</protein>
<keyword evidence="2" id="KW-0472">Membrane</keyword>
<evidence type="ECO:0000313" key="4">
    <source>
        <dbReference type="Proteomes" id="UP001233172"/>
    </source>
</evidence>
<accession>A0AAD8BX86</accession>
<dbReference type="SUPFAM" id="SSF81321">
    <property type="entry name" value="Family A G protein-coupled receptor-like"/>
    <property type="match status" value="1"/>
</dbReference>
<evidence type="ECO:0000313" key="3">
    <source>
        <dbReference type="EMBL" id="KAK0062305.1"/>
    </source>
</evidence>
<keyword evidence="3" id="KW-0675">Receptor</keyword>
<evidence type="ECO:0000256" key="2">
    <source>
        <dbReference type="SAM" id="Phobius"/>
    </source>
</evidence>
<feature type="compositionally biased region" description="Basic and acidic residues" evidence="1">
    <location>
        <begin position="149"/>
        <end position="159"/>
    </location>
</feature>
<keyword evidence="2" id="KW-0812">Transmembrane</keyword>
<dbReference type="Proteomes" id="UP001233172">
    <property type="component" value="Unassembled WGS sequence"/>
</dbReference>
<keyword evidence="4" id="KW-1185">Reference proteome</keyword>
<name>A0AAD8BX86_BIOPF</name>
<feature type="region of interest" description="Disordered" evidence="1">
    <location>
        <begin position="137"/>
        <end position="159"/>
    </location>
</feature>
<organism evidence="3 4">
    <name type="scientific">Biomphalaria pfeifferi</name>
    <name type="common">Bloodfluke planorb</name>
    <name type="synonym">Freshwater snail</name>
    <dbReference type="NCBI Taxonomy" id="112525"/>
    <lineage>
        <taxon>Eukaryota</taxon>
        <taxon>Metazoa</taxon>
        <taxon>Spiralia</taxon>
        <taxon>Lophotrochozoa</taxon>
        <taxon>Mollusca</taxon>
        <taxon>Gastropoda</taxon>
        <taxon>Heterobranchia</taxon>
        <taxon>Euthyneura</taxon>
        <taxon>Panpulmonata</taxon>
        <taxon>Hygrophila</taxon>
        <taxon>Lymnaeoidea</taxon>
        <taxon>Planorbidae</taxon>
        <taxon>Biomphalaria</taxon>
    </lineage>
</organism>
<dbReference type="EMBL" id="JASAOG010000026">
    <property type="protein sequence ID" value="KAK0062305.1"/>
    <property type="molecule type" value="Genomic_DNA"/>
</dbReference>
<sequence>MTGDNVSFIKNDLSEIYTGLFTRKAVEDLIFVNLVVIYTCVCVFGIVTNTINIYVYSKMKSRDAVNISLLSLSISDMLSLYFLLLVRISYYPVCDASNLGVDIQDIDVLVFAWPVLLPSRQQLDYVIRDVREMHLHRQPTQGQGHHHAPKDGDDHGADRGGHGADCVPGLLRCRLPTKLRRRPEQDAAKASFL</sequence>
<evidence type="ECO:0000256" key="1">
    <source>
        <dbReference type="SAM" id="MobiDB-lite"/>
    </source>
</evidence>
<reference evidence="3" key="1">
    <citation type="journal article" date="2023" name="PLoS Negl. Trop. Dis.">
        <title>A genome sequence for Biomphalaria pfeifferi, the major vector snail for the human-infecting parasite Schistosoma mansoni.</title>
        <authorList>
            <person name="Bu L."/>
            <person name="Lu L."/>
            <person name="Laidemitt M.R."/>
            <person name="Zhang S.M."/>
            <person name="Mutuku M."/>
            <person name="Mkoji G."/>
            <person name="Steinauer M."/>
            <person name="Loker E.S."/>
        </authorList>
    </citation>
    <scope>NUCLEOTIDE SEQUENCE</scope>
    <source>
        <strain evidence="3">KasaAsao</strain>
    </source>
</reference>
<comment type="caution">
    <text evidence="3">The sequence shown here is derived from an EMBL/GenBank/DDBJ whole genome shotgun (WGS) entry which is preliminary data.</text>
</comment>
<keyword evidence="2" id="KW-1133">Transmembrane helix</keyword>
<feature type="transmembrane region" description="Helical" evidence="2">
    <location>
        <begin position="67"/>
        <end position="90"/>
    </location>
</feature>
<gene>
    <name evidence="3" type="ORF">Bpfe_008406</name>
</gene>
<dbReference type="AlphaFoldDB" id="A0AAD8BX86"/>
<reference evidence="3" key="2">
    <citation type="submission" date="2023-04" db="EMBL/GenBank/DDBJ databases">
        <authorList>
            <person name="Bu L."/>
            <person name="Lu L."/>
            <person name="Laidemitt M.R."/>
            <person name="Zhang S.M."/>
            <person name="Mutuku M."/>
            <person name="Mkoji G."/>
            <person name="Steinauer M."/>
            <person name="Loker E.S."/>
        </authorList>
    </citation>
    <scope>NUCLEOTIDE SEQUENCE</scope>
    <source>
        <strain evidence="3">KasaAsao</strain>
        <tissue evidence="3">Whole Snail</tissue>
    </source>
</reference>
<feature type="transmembrane region" description="Helical" evidence="2">
    <location>
        <begin position="30"/>
        <end position="55"/>
    </location>
</feature>
<proteinExistence type="predicted"/>
<dbReference type="Gene3D" id="1.20.1070.10">
    <property type="entry name" value="Rhodopsin 7-helix transmembrane proteins"/>
    <property type="match status" value="1"/>
</dbReference>